<sequence length="289" mass="30060">MSGSAGRDSASDSDLLELALETAREAAALIRRERPAGRVRASDSKSSATDNVTAIDLASEQLVRARVARARPGDGFQGEEQAERPARTGITWVIDPIDGTTNFMYGIPAYAVSIAAVRTEPGTQAVAGPTGAGEAVAGVVLDVVSQEEFTAVRGGGAWLRRGRDAEAAPLAVMDPESLGQCLVATGFGYDPERRASQGRAVARLLPQVRDIRRLGAASLDLCAVAAGRVDAYVEQGLKPWDRAAGALIATEAGALVTGLDGGPADERMVVACAPRLHPDLSQLVRACGF</sequence>
<keyword evidence="4 7" id="KW-0479">Metal-binding</keyword>
<comment type="cofactor">
    <cofactor evidence="2 7 8">
        <name>Mg(2+)</name>
        <dbReference type="ChEBI" id="CHEBI:18420"/>
    </cofactor>
</comment>
<feature type="binding site" evidence="7">
    <location>
        <position position="97"/>
    </location>
    <ligand>
        <name>Mg(2+)</name>
        <dbReference type="ChEBI" id="CHEBI:18420"/>
        <label>1</label>
        <note>catalytic</note>
    </ligand>
</feature>
<dbReference type="GO" id="GO:0046854">
    <property type="term" value="P:phosphatidylinositol phosphate biosynthetic process"/>
    <property type="evidence" value="ECO:0007669"/>
    <property type="project" value="InterPro"/>
</dbReference>
<organism evidence="10">
    <name type="scientific">uncultured Nocardioidaceae bacterium</name>
    <dbReference type="NCBI Taxonomy" id="253824"/>
    <lineage>
        <taxon>Bacteria</taxon>
        <taxon>Bacillati</taxon>
        <taxon>Actinomycetota</taxon>
        <taxon>Actinomycetes</taxon>
        <taxon>Propionibacteriales</taxon>
        <taxon>Nocardioidaceae</taxon>
        <taxon>environmental samples</taxon>
    </lineage>
</organism>
<evidence type="ECO:0000256" key="3">
    <source>
        <dbReference type="ARBA" id="ARBA00009759"/>
    </source>
</evidence>
<evidence type="ECO:0000256" key="6">
    <source>
        <dbReference type="ARBA" id="ARBA00022842"/>
    </source>
</evidence>
<dbReference type="GO" id="GO:0008934">
    <property type="term" value="F:inositol monophosphate 1-phosphatase activity"/>
    <property type="evidence" value="ECO:0007669"/>
    <property type="project" value="InterPro"/>
</dbReference>
<feature type="region of interest" description="Disordered" evidence="9">
    <location>
        <begin position="32"/>
        <end position="51"/>
    </location>
</feature>
<evidence type="ECO:0000256" key="1">
    <source>
        <dbReference type="ARBA" id="ARBA00001033"/>
    </source>
</evidence>
<gene>
    <name evidence="10" type="ORF">AVDCRST_MAG29-1349</name>
</gene>
<comment type="catalytic activity">
    <reaction evidence="1 8">
        <text>a myo-inositol phosphate + H2O = myo-inositol + phosphate</text>
        <dbReference type="Rhea" id="RHEA:24056"/>
        <dbReference type="ChEBI" id="CHEBI:15377"/>
        <dbReference type="ChEBI" id="CHEBI:17268"/>
        <dbReference type="ChEBI" id="CHEBI:43474"/>
        <dbReference type="ChEBI" id="CHEBI:84139"/>
        <dbReference type="EC" id="3.1.3.25"/>
    </reaction>
</comment>
<reference evidence="10" key="1">
    <citation type="submission" date="2020-02" db="EMBL/GenBank/DDBJ databases">
        <authorList>
            <person name="Meier V. D."/>
        </authorList>
    </citation>
    <scope>NUCLEOTIDE SEQUENCE</scope>
    <source>
        <strain evidence="10">AVDCRST_MAG29</strain>
    </source>
</reference>
<dbReference type="PROSITE" id="PS00629">
    <property type="entry name" value="IMP_1"/>
    <property type="match status" value="1"/>
</dbReference>
<dbReference type="InterPro" id="IPR020550">
    <property type="entry name" value="Inositol_monophosphatase_CS"/>
</dbReference>
<dbReference type="Gene3D" id="3.40.190.80">
    <property type="match status" value="1"/>
</dbReference>
<dbReference type="SUPFAM" id="SSF56655">
    <property type="entry name" value="Carbohydrate phosphatase"/>
    <property type="match status" value="1"/>
</dbReference>
<proteinExistence type="inferred from homology"/>
<dbReference type="PRINTS" id="PR00377">
    <property type="entry name" value="IMPHPHTASES"/>
</dbReference>
<dbReference type="PANTHER" id="PTHR20854:SF4">
    <property type="entry name" value="INOSITOL-1-MONOPHOSPHATASE-RELATED"/>
    <property type="match status" value="1"/>
</dbReference>
<feature type="binding site" evidence="7">
    <location>
        <position position="98"/>
    </location>
    <ligand>
        <name>Mg(2+)</name>
        <dbReference type="ChEBI" id="CHEBI:18420"/>
        <label>1</label>
        <note>catalytic</note>
    </ligand>
</feature>
<feature type="binding site" evidence="7">
    <location>
        <position position="95"/>
    </location>
    <ligand>
        <name>Mg(2+)</name>
        <dbReference type="ChEBI" id="CHEBI:18420"/>
        <label>1</label>
        <note>catalytic</note>
    </ligand>
</feature>
<dbReference type="CDD" id="cd01639">
    <property type="entry name" value="IMPase"/>
    <property type="match status" value="1"/>
</dbReference>
<feature type="compositionally biased region" description="Basic and acidic residues" evidence="9">
    <location>
        <begin position="32"/>
        <end position="43"/>
    </location>
</feature>
<protein>
    <recommendedName>
        <fullName evidence="8">Inositol-1-monophosphatase</fullName>
        <ecNumber evidence="8">3.1.3.25</ecNumber>
    </recommendedName>
</protein>
<dbReference type="GO" id="GO:0046872">
    <property type="term" value="F:metal ion binding"/>
    <property type="evidence" value="ECO:0007669"/>
    <property type="project" value="UniProtKB-KW"/>
</dbReference>
<keyword evidence="5 8" id="KW-0378">Hydrolase</keyword>
<dbReference type="InterPro" id="IPR020583">
    <property type="entry name" value="Inositol_monoP_metal-BS"/>
</dbReference>
<evidence type="ECO:0000256" key="7">
    <source>
        <dbReference type="PIRSR" id="PIRSR600760-2"/>
    </source>
</evidence>
<feature type="binding site" evidence="7">
    <location>
        <position position="241"/>
    </location>
    <ligand>
        <name>Mg(2+)</name>
        <dbReference type="ChEBI" id="CHEBI:18420"/>
        <label>1</label>
        <note>catalytic</note>
    </ligand>
</feature>
<dbReference type="InterPro" id="IPR033942">
    <property type="entry name" value="IMPase"/>
</dbReference>
<evidence type="ECO:0000256" key="5">
    <source>
        <dbReference type="ARBA" id="ARBA00022801"/>
    </source>
</evidence>
<dbReference type="PROSITE" id="PS00630">
    <property type="entry name" value="IMP_2"/>
    <property type="match status" value="1"/>
</dbReference>
<evidence type="ECO:0000313" key="10">
    <source>
        <dbReference type="EMBL" id="CAA9336892.1"/>
    </source>
</evidence>
<feature type="binding site" evidence="7">
    <location>
        <position position="79"/>
    </location>
    <ligand>
        <name>Mg(2+)</name>
        <dbReference type="ChEBI" id="CHEBI:18420"/>
        <label>1</label>
        <note>catalytic</note>
    </ligand>
</feature>
<dbReference type="GO" id="GO:0007165">
    <property type="term" value="P:signal transduction"/>
    <property type="evidence" value="ECO:0007669"/>
    <property type="project" value="TreeGrafter"/>
</dbReference>
<dbReference type="AlphaFoldDB" id="A0A6J4LMM6"/>
<keyword evidence="6 7" id="KW-0460">Magnesium</keyword>
<dbReference type="EC" id="3.1.3.25" evidence="8"/>
<evidence type="ECO:0000256" key="9">
    <source>
        <dbReference type="SAM" id="MobiDB-lite"/>
    </source>
</evidence>
<accession>A0A6J4LMM6</accession>
<dbReference type="Pfam" id="PF00459">
    <property type="entry name" value="Inositol_P"/>
    <property type="match status" value="1"/>
</dbReference>
<dbReference type="InterPro" id="IPR000760">
    <property type="entry name" value="Inositol_monophosphatase-like"/>
</dbReference>
<evidence type="ECO:0000256" key="8">
    <source>
        <dbReference type="RuleBase" id="RU364068"/>
    </source>
</evidence>
<evidence type="ECO:0000256" key="2">
    <source>
        <dbReference type="ARBA" id="ARBA00001946"/>
    </source>
</evidence>
<dbReference type="EMBL" id="CADCUG010000074">
    <property type="protein sequence ID" value="CAA9336892.1"/>
    <property type="molecule type" value="Genomic_DNA"/>
</dbReference>
<name>A0A6J4LMM6_9ACTN</name>
<dbReference type="GO" id="GO:0006020">
    <property type="term" value="P:inositol metabolic process"/>
    <property type="evidence" value="ECO:0007669"/>
    <property type="project" value="TreeGrafter"/>
</dbReference>
<dbReference type="PANTHER" id="PTHR20854">
    <property type="entry name" value="INOSITOL MONOPHOSPHATASE"/>
    <property type="match status" value="1"/>
</dbReference>
<dbReference type="Gene3D" id="3.30.540.10">
    <property type="entry name" value="Fructose-1,6-Bisphosphatase, subunit A, domain 1"/>
    <property type="match status" value="1"/>
</dbReference>
<comment type="similarity">
    <text evidence="3 8">Belongs to the inositol monophosphatase superfamily.</text>
</comment>
<evidence type="ECO:0000256" key="4">
    <source>
        <dbReference type="ARBA" id="ARBA00022723"/>
    </source>
</evidence>